<accession>F8QGC7</accession>
<dbReference type="AlphaFoldDB" id="F8QGC7"/>
<name>F8QGC7_SERL3</name>
<evidence type="ECO:0000313" key="2">
    <source>
        <dbReference type="EMBL" id="EGN92659.1"/>
    </source>
</evidence>
<gene>
    <name evidence="2" type="ORF">SERLA73DRAFT_203161</name>
</gene>
<keyword evidence="3" id="KW-1185">Reference proteome</keyword>
<organism evidence="3">
    <name type="scientific">Serpula lacrymans var. lacrymans (strain S7.3)</name>
    <name type="common">Dry rot fungus</name>
    <dbReference type="NCBI Taxonomy" id="936435"/>
    <lineage>
        <taxon>Eukaryota</taxon>
        <taxon>Fungi</taxon>
        <taxon>Dikarya</taxon>
        <taxon>Basidiomycota</taxon>
        <taxon>Agaricomycotina</taxon>
        <taxon>Agaricomycetes</taxon>
        <taxon>Agaricomycetidae</taxon>
        <taxon>Boletales</taxon>
        <taxon>Coniophorineae</taxon>
        <taxon>Serpulaceae</taxon>
        <taxon>Serpula</taxon>
    </lineage>
</organism>
<feature type="compositionally biased region" description="Polar residues" evidence="1">
    <location>
        <begin position="1"/>
        <end position="18"/>
    </location>
</feature>
<evidence type="ECO:0000313" key="3">
    <source>
        <dbReference type="Proteomes" id="UP000008063"/>
    </source>
</evidence>
<dbReference type="InParanoid" id="F8QGC7"/>
<dbReference type="EMBL" id="GL945501">
    <property type="protein sequence ID" value="EGN92659.1"/>
    <property type="molecule type" value="Genomic_DNA"/>
</dbReference>
<dbReference type="HOGENOM" id="CLU_3242437_0_0_1"/>
<protein>
    <submittedName>
        <fullName evidence="2">Fungal mating-type pheromone</fullName>
    </submittedName>
</protein>
<proteinExistence type="predicted"/>
<feature type="region of interest" description="Disordered" evidence="1">
    <location>
        <begin position="1"/>
        <end position="29"/>
    </location>
</feature>
<sequence>MDTFSSILDTFTPEVSQPSDEEFSPVNTEYPSLGGQSGFCVIA</sequence>
<evidence type="ECO:0000256" key="1">
    <source>
        <dbReference type="SAM" id="MobiDB-lite"/>
    </source>
</evidence>
<dbReference type="Proteomes" id="UP000008063">
    <property type="component" value="Unassembled WGS sequence"/>
</dbReference>
<reference evidence="3" key="1">
    <citation type="journal article" date="2011" name="Science">
        <title>The plant cell wall-decomposing machinery underlies the functional diversity of forest fungi.</title>
        <authorList>
            <person name="Eastwood D.C."/>
            <person name="Floudas D."/>
            <person name="Binder M."/>
            <person name="Majcherczyk A."/>
            <person name="Schneider P."/>
            <person name="Aerts A."/>
            <person name="Asiegbu F.O."/>
            <person name="Baker S.E."/>
            <person name="Barry K."/>
            <person name="Bendiksby M."/>
            <person name="Blumentritt M."/>
            <person name="Coutinho P.M."/>
            <person name="Cullen D."/>
            <person name="de Vries R.P."/>
            <person name="Gathman A."/>
            <person name="Goodell B."/>
            <person name="Henrissat B."/>
            <person name="Ihrmark K."/>
            <person name="Kauserud H."/>
            <person name="Kohler A."/>
            <person name="LaButti K."/>
            <person name="Lapidus A."/>
            <person name="Lavin J.L."/>
            <person name="Lee Y.-H."/>
            <person name="Lindquist E."/>
            <person name="Lilly W."/>
            <person name="Lucas S."/>
            <person name="Morin E."/>
            <person name="Murat C."/>
            <person name="Oguiza J.A."/>
            <person name="Park J."/>
            <person name="Pisabarro A.G."/>
            <person name="Riley R."/>
            <person name="Rosling A."/>
            <person name="Salamov A."/>
            <person name="Schmidt O."/>
            <person name="Schmutz J."/>
            <person name="Skrede I."/>
            <person name="Stenlid J."/>
            <person name="Wiebenga A."/>
            <person name="Xie X."/>
            <person name="Kuees U."/>
            <person name="Hibbett D.S."/>
            <person name="Hoffmeister D."/>
            <person name="Hoegberg N."/>
            <person name="Martin F."/>
            <person name="Grigoriev I.V."/>
            <person name="Watkinson S.C."/>
        </authorList>
    </citation>
    <scope>NUCLEOTIDE SEQUENCE [LARGE SCALE GENOMIC DNA]</scope>
    <source>
        <strain evidence="3">strain S7.3</strain>
    </source>
</reference>